<organism evidence="1 2">
    <name type="scientific">Formosa undariae</name>
    <dbReference type="NCBI Taxonomy" id="1325436"/>
    <lineage>
        <taxon>Bacteria</taxon>
        <taxon>Pseudomonadati</taxon>
        <taxon>Bacteroidota</taxon>
        <taxon>Flavobacteriia</taxon>
        <taxon>Flavobacteriales</taxon>
        <taxon>Flavobacteriaceae</taxon>
        <taxon>Formosa</taxon>
    </lineage>
</organism>
<accession>A0ABV5F6F9</accession>
<keyword evidence="2" id="KW-1185">Reference proteome</keyword>
<protein>
    <submittedName>
        <fullName evidence="1">Uncharacterized protein</fullName>
    </submittedName>
</protein>
<gene>
    <name evidence="1" type="ORF">ACFFVB_18265</name>
</gene>
<name>A0ABV5F6F9_9FLAO</name>
<proteinExistence type="predicted"/>
<dbReference type="Proteomes" id="UP001589605">
    <property type="component" value="Unassembled WGS sequence"/>
</dbReference>
<comment type="caution">
    <text evidence="1">The sequence shown here is derived from an EMBL/GenBank/DDBJ whole genome shotgun (WGS) entry which is preliminary data.</text>
</comment>
<evidence type="ECO:0000313" key="2">
    <source>
        <dbReference type="Proteomes" id="UP001589605"/>
    </source>
</evidence>
<dbReference type="EMBL" id="JBHMEZ010000032">
    <property type="protein sequence ID" value="MFB9055031.1"/>
    <property type="molecule type" value="Genomic_DNA"/>
</dbReference>
<evidence type="ECO:0000313" key="1">
    <source>
        <dbReference type="EMBL" id="MFB9055031.1"/>
    </source>
</evidence>
<sequence>MTNLNKLYTLYDVHSHKRAKVKDLLKNHLPSGYSKKVEKKLLDEGVIVPLQSIRQVKFGTFKNAVIFNAILEVAIENKKAKVKLQKTLENI</sequence>
<reference evidence="1 2" key="1">
    <citation type="submission" date="2024-09" db="EMBL/GenBank/DDBJ databases">
        <authorList>
            <person name="Sun Q."/>
            <person name="Mori K."/>
        </authorList>
    </citation>
    <scope>NUCLEOTIDE SEQUENCE [LARGE SCALE GENOMIC DNA]</scope>
    <source>
        <strain evidence="1 2">CECT 8286</strain>
    </source>
</reference>
<dbReference type="RefSeq" id="WP_382384704.1">
    <property type="nucleotide sequence ID" value="NZ_JBHMEZ010000032.1"/>
</dbReference>